<evidence type="ECO:0000313" key="1">
    <source>
        <dbReference type="EMBL" id="KAK2662715.1"/>
    </source>
</evidence>
<dbReference type="PANTHER" id="PTHR31579:SF84">
    <property type="entry name" value="F21O3.6 PROTEIN"/>
    <property type="match status" value="1"/>
</dbReference>
<proteinExistence type="predicted"/>
<reference evidence="1" key="1">
    <citation type="journal article" date="2023" name="Plant J.">
        <title>Genome sequences and population genomics provide insights into the demographic history, inbreeding, and mutation load of two 'living fossil' tree species of Dipteronia.</title>
        <authorList>
            <person name="Feng Y."/>
            <person name="Comes H.P."/>
            <person name="Chen J."/>
            <person name="Zhu S."/>
            <person name="Lu R."/>
            <person name="Zhang X."/>
            <person name="Li P."/>
            <person name="Qiu J."/>
            <person name="Olsen K.M."/>
            <person name="Qiu Y."/>
        </authorList>
    </citation>
    <scope>NUCLEOTIDE SEQUENCE</scope>
    <source>
        <strain evidence="1">KIB01</strain>
    </source>
</reference>
<dbReference type="Pfam" id="PF04720">
    <property type="entry name" value="PDDEXK_6"/>
    <property type="match status" value="1"/>
</dbReference>
<evidence type="ECO:0000313" key="2">
    <source>
        <dbReference type="Proteomes" id="UP001280121"/>
    </source>
</evidence>
<organism evidence="1 2">
    <name type="scientific">Dipteronia dyeriana</name>
    <dbReference type="NCBI Taxonomy" id="168575"/>
    <lineage>
        <taxon>Eukaryota</taxon>
        <taxon>Viridiplantae</taxon>
        <taxon>Streptophyta</taxon>
        <taxon>Embryophyta</taxon>
        <taxon>Tracheophyta</taxon>
        <taxon>Spermatophyta</taxon>
        <taxon>Magnoliopsida</taxon>
        <taxon>eudicotyledons</taxon>
        <taxon>Gunneridae</taxon>
        <taxon>Pentapetalae</taxon>
        <taxon>rosids</taxon>
        <taxon>malvids</taxon>
        <taxon>Sapindales</taxon>
        <taxon>Sapindaceae</taxon>
        <taxon>Hippocastanoideae</taxon>
        <taxon>Acereae</taxon>
        <taxon>Dipteronia</taxon>
    </lineage>
</organism>
<gene>
    <name evidence="1" type="ORF">Ddye_001289</name>
</gene>
<accession>A0AAD9XNM0</accession>
<dbReference type="NCBIfam" id="TIGR01615">
    <property type="entry name" value="A_thal_3542"/>
    <property type="match status" value="1"/>
</dbReference>
<protein>
    <submittedName>
        <fullName evidence="1">Uncharacterized protein</fullName>
    </submittedName>
</protein>
<dbReference type="AlphaFoldDB" id="A0AAD9XNM0"/>
<dbReference type="EMBL" id="JANJYI010000001">
    <property type="protein sequence ID" value="KAK2662715.1"/>
    <property type="molecule type" value="Genomic_DNA"/>
</dbReference>
<sequence>MQAFVRAKRVTDPLNDKVKAQLVGSFLSSGSDHSAAHDDDDSPCLSELVHDFLEHETKDQPTGYDSDSDRVDSAMDSTDKLEDILIRTTGNVDLYKNLLLTHVLRAMELFSCLRQQQSILRRKVMSFLRELGHNAAICKTKWNSSGGLNAGNNEFIDVVQSTSQNRYFIDLDFASEFQIARPTNEYKRILESVPIVYVGKSEELKRIVKATSDAAKKSLRARDLTLPPWRKNRYMQNKWFGPYKRTINPIPAVSLPPLLPSLNKGVLCRWVGFDHGLKGRLSNAANAHRI</sequence>
<dbReference type="PANTHER" id="PTHR31579">
    <property type="entry name" value="OS03G0796600 PROTEIN"/>
    <property type="match status" value="1"/>
</dbReference>
<dbReference type="Proteomes" id="UP001280121">
    <property type="component" value="Unassembled WGS sequence"/>
</dbReference>
<dbReference type="InterPro" id="IPR006502">
    <property type="entry name" value="PDDEXK-like"/>
</dbReference>
<name>A0AAD9XNM0_9ROSI</name>
<keyword evidence="2" id="KW-1185">Reference proteome</keyword>
<comment type="caution">
    <text evidence="1">The sequence shown here is derived from an EMBL/GenBank/DDBJ whole genome shotgun (WGS) entry which is preliminary data.</text>
</comment>